<evidence type="ECO:0000313" key="5">
    <source>
        <dbReference type="Proteomes" id="UP000190852"/>
    </source>
</evidence>
<dbReference type="InterPro" id="IPR006860">
    <property type="entry name" value="FecR"/>
</dbReference>
<evidence type="ECO:0000259" key="3">
    <source>
        <dbReference type="Pfam" id="PF16344"/>
    </source>
</evidence>
<sequence length="262" mass="29644">MKIDNIKIDPRWSKSKKEIWDAHFEGLQGSANPEKTIPFFNRPAFFYSVAASVLIAVLFSSLAFFTTREEMSPRGVHRLVKLPDGSQVILNADSKLTYKPGWWYVSRSVSLQGEAFFKVKRGEKFEVHSSGGVVQVLGTSFNVFNRADVFKTTCVTGRVQVKSNGQTATLEPGMQVYASEGRLLTNYLPDANQIICWTEDKFVFISTPLSQVIEEIERQYNIDILVPENIDYIYTGNFSKLKDPEQVLEIVGKPFGLKLKIK</sequence>
<evidence type="ECO:0000256" key="1">
    <source>
        <dbReference type="SAM" id="Phobius"/>
    </source>
</evidence>
<dbReference type="AlphaFoldDB" id="A0A1T5A665"/>
<dbReference type="PANTHER" id="PTHR30273">
    <property type="entry name" value="PERIPLASMIC SIGNAL SENSOR AND SIGMA FACTOR ACTIVATOR FECR-RELATED"/>
    <property type="match status" value="1"/>
</dbReference>
<organism evidence="4 5">
    <name type="scientific">Parabacteroides chartae</name>
    <dbReference type="NCBI Taxonomy" id="1037355"/>
    <lineage>
        <taxon>Bacteria</taxon>
        <taxon>Pseudomonadati</taxon>
        <taxon>Bacteroidota</taxon>
        <taxon>Bacteroidia</taxon>
        <taxon>Bacteroidales</taxon>
        <taxon>Tannerellaceae</taxon>
        <taxon>Parabacteroides</taxon>
    </lineage>
</organism>
<dbReference type="RefSeq" id="WP_079682197.1">
    <property type="nucleotide sequence ID" value="NZ_FUYQ01000002.1"/>
</dbReference>
<dbReference type="Gene3D" id="3.55.50.30">
    <property type="match status" value="1"/>
</dbReference>
<dbReference type="Pfam" id="PF04773">
    <property type="entry name" value="FecR"/>
    <property type="match status" value="1"/>
</dbReference>
<dbReference type="InterPro" id="IPR032508">
    <property type="entry name" value="FecR_C"/>
</dbReference>
<dbReference type="GO" id="GO:0016989">
    <property type="term" value="F:sigma factor antagonist activity"/>
    <property type="evidence" value="ECO:0007669"/>
    <property type="project" value="TreeGrafter"/>
</dbReference>
<dbReference type="Proteomes" id="UP000190852">
    <property type="component" value="Unassembled WGS sequence"/>
</dbReference>
<evidence type="ECO:0000259" key="2">
    <source>
        <dbReference type="Pfam" id="PF04773"/>
    </source>
</evidence>
<dbReference type="PANTHER" id="PTHR30273:SF2">
    <property type="entry name" value="PROTEIN FECR"/>
    <property type="match status" value="1"/>
</dbReference>
<dbReference type="InterPro" id="IPR012373">
    <property type="entry name" value="Ferrdict_sens_TM"/>
</dbReference>
<keyword evidence="1" id="KW-0812">Transmembrane</keyword>
<name>A0A1T5A665_9BACT</name>
<dbReference type="EMBL" id="FUYQ01000002">
    <property type="protein sequence ID" value="SKB30428.1"/>
    <property type="molecule type" value="Genomic_DNA"/>
</dbReference>
<evidence type="ECO:0000313" key="4">
    <source>
        <dbReference type="EMBL" id="SKB30428.1"/>
    </source>
</evidence>
<proteinExistence type="predicted"/>
<keyword evidence="1" id="KW-0472">Membrane</keyword>
<dbReference type="Gene3D" id="2.60.120.1440">
    <property type="match status" value="1"/>
</dbReference>
<feature type="transmembrane region" description="Helical" evidence="1">
    <location>
        <begin position="44"/>
        <end position="65"/>
    </location>
</feature>
<protein>
    <submittedName>
        <fullName evidence="4">FecR family protein</fullName>
    </submittedName>
</protein>
<feature type="domain" description="Protein FecR C-terminal" evidence="3">
    <location>
        <begin position="201"/>
        <end position="261"/>
    </location>
</feature>
<keyword evidence="1" id="KW-1133">Transmembrane helix</keyword>
<feature type="domain" description="FecR protein" evidence="2">
    <location>
        <begin position="75"/>
        <end position="160"/>
    </location>
</feature>
<reference evidence="5" key="1">
    <citation type="submission" date="2017-02" db="EMBL/GenBank/DDBJ databases">
        <authorList>
            <person name="Varghese N."/>
            <person name="Submissions S."/>
        </authorList>
    </citation>
    <scope>NUCLEOTIDE SEQUENCE [LARGE SCALE GENOMIC DNA]</scope>
    <source>
        <strain evidence="5">DSM 24967</strain>
    </source>
</reference>
<keyword evidence="5" id="KW-1185">Reference proteome</keyword>
<accession>A0A1T5A665</accession>
<gene>
    <name evidence="4" type="ORF">SAMN05660349_00471</name>
</gene>
<dbReference type="Pfam" id="PF16344">
    <property type="entry name" value="FecR_C"/>
    <property type="match status" value="1"/>
</dbReference>